<keyword evidence="3" id="KW-0378">Hydrolase</keyword>
<feature type="domain" description="AB hydrolase-1" evidence="2">
    <location>
        <begin position="113"/>
        <end position="376"/>
    </location>
</feature>
<feature type="chain" id="PRO_5045320146" evidence="1">
    <location>
        <begin position="25"/>
        <end position="396"/>
    </location>
</feature>
<comment type="caution">
    <text evidence="3">The sequence shown here is derived from an EMBL/GenBank/DDBJ whole genome shotgun (WGS) entry which is preliminary data.</text>
</comment>
<keyword evidence="1" id="KW-0732">Signal</keyword>
<dbReference type="Pfam" id="PF12697">
    <property type="entry name" value="Abhydrolase_6"/>
    <property type="match status" value="1"/>
</dbReference>
<dbReference type="SUPFAM" id="SSF53474">
    <property type="entry name" value="alpha/beta-Hydrolases"/>
    <property type="match status" value="1"/>
</dbReference>
<keyword evidence="4" id="KW-1185">Reference proteome</keyword>
<proteinExistence type="predicted"/>
<dbReference type="InterPro" id="IPR000073">
    <property type="entry name" value="AB_hydrolase_1"/>
</dbReference>
<evidence type="ECO:0000259" key="2">
    <source>
        <dbReference type="Pfam" id="PF12697"/>
    </source>
</evidence>
<dbReference type="Proteomes" id="UP001610446">
    <property type="component" value="Unassembled WGS sequence"/>
</dbReference>
<reference evidence="3 4" key="1">
    <citation type="submission" date="2024-07" db="EMBL/GenBank/DDBJ databases">
        <title>Section-level genome sequencing and comparative genomics of Aspergillus sections Usti and Cavernicolus.</title>
        <authorList>
            <consortium name="Lawrence Berkeley National Laboratory"/>
            <person name="Nybo J.L."/>
            <person name="Vesth T.C."/>
            <person name="Theobald S."/>
            <person name="Frisvad J.C."/>
            <person name="Larsen T.O."/>
            <person name="Kjaerboelling I."/>
            <person name="Rothschild-Mancinelli K."/>
            <person name="Lyhne E.K."/>
            <person name="Kogle M.E."/>
            <person name="Barry K."/>
            <person name="Clum A."/>
            <person name="Na H."/>
            <person name="Ledsgaard L."/>
            <person name="Lin J."/>
            <person name="Lipzen A."/>
            <person name="Kuo A."/>
            <person name="Riley R."/>
            <person name="Mondo S."/>
            <person name="Labutti K."/>
            <person name="Haridas S."/>
            <person name="Pangalinan J."/>
            <person name="Salamov A.A."/>
            <person name="Simmons B.A."/>
            <person name="Magnuson J.K."/>
            <person name="Chen J."/>
            <person name="Drula E."/>
            <person name="Henrissat B."/>
            <person name="Wiebenga A."/>
            <person name="Lubbers R.J."/>
            <person name="Gomes A.C."/>
            <person name="Makela M.R."/>
            <person name="Stajich J."/>
            <person name="Grigoriev I.V."/>
            <person name="Mortensen U.H."/>
            <person name="De Vries R.P."/>
            <person name="Baker S.E."/>
            <person name="Andersen M.R."/>
        </authorList>
    </citation>
    <scope>NUCLEOTIDE SEQUENCE [LARGE SCALE GENOMIC DNA]</scope>
    <source>
        <strain evidence="3 4">CBS 123904</strain>
    </source>
</reference>
<sequence>MNKQKMVSLVITTALLALSISAEAAPAHRSRSCVFFDLPVTVSANNSIYDTPRVDNNIDAVDWIWNLESWTSPNITDRNKGVKKVEDTFTINAQLCVPTESAEKMGTLQIATHGFAFDKTYWDSEVEPEKYSYVDAALNAGYSILTYDRLGVGKSSKPDAYEVVQGPVQLEILKEITLLARSGALAKSASNKQHDVDIPEFNKIILVGHSLGSAVTIGVLSQYGEMIDGAVSTGLITYGKLGQTGQQAFGLEHARSHDERRFHDRGSGYLVQATESNVQQIFFKKGYFDPKLLTYGERIKETGTVGEFLSLGAVLANPAPNYKGPLLFALAEYDFGVCAGNCTGSYDLDAIKSDMFPSASNVEVHIQDGSGHALTMHRNATGHYRAIFNYLARKGL</sequence>
<feature type="signal peptide" evidence="1">
    <location>
        <begin position="1"/>
        <end position="24"/>
    </location>
</feature>
<protein>
    <submittedName>
        <fullName evidence="3">Alpha/Beta hydrolase protein</fullName>
    </submittedName>
</protein>
<name>A0ABR4J5S8_9EURO</name>
<accession>A0ABR4J5S8</accession>
<dbReference type="EMBL" id="JBFXLU010000207">
    <property type="protein sequence ID" value="KAL2835380.1"/>
    <property type="molecule type" value="Genomic_DNA"/>
</dbReference>
<dbReference type="Gene3D" id="3.40.50.1820">
    <property type="entry name" value="alpha/beta hydrolase"/>
    <property type="match status" value="1"/>
</dbReference>
<evidence type="ECO:0000256" key="1">
    <source>
        <dbReference type="SAM" id="SignalP"/>
    </source>
</evidence>
<dbReference type="InterPro" id="IPR029058">
    <property type="entry name" value="AB_hydrolase_fold"/>
</dbReference>
<evidence type="ECO:0000313" key="3">
    <source>
        <dbReference type="EMBL" id="KAL2835380.1"/>
    </source>
</evidence>
<gene>
    <name evidence="3" type="ORF">BJY01DRAFT_259257</name>
</gene>
<evidence type="ECO:0000313" key="4">
    <source>
        <dbReference type="Proteomes" id="UP001610446"/>
    </source>
</evidence>
<dbReference type="GO" id="GO:0016787">
    <property type="term" value="F:hydrolase activity"/>
    <property type="evidence" value="ECO:0007669"/>
    <property type="project" value="UniProtKB-KW"/>
</dbReference>
<organism evidence="3 4">
    <name type="scientific">Aspergillus pseudoustus</name>
    <dbReference type="NCBI Taxonomy" id="1810923"/>
    <lineage>
        <taxon>Eukaryota</taxon>
        <taxon>Fungi</taxon>
        <taxon>Dikarya</taxon>
        <taxon>Ascomycota</taxon>
        <taxon>Pezizomycotina</taxon>
        <taxon>Eurotiomycetes</taxon>
        <taxon>Eurotiomycetidae</taxon>
        <taxon>Eurotiales</taxon>
        <taxon>Aspergillaceae</taxon>
        <taxon>Aspergillus</taxon>
        <taxon>Aspergillus subgen. Nidulantes</taxon>
    </lineage>
</organism>